<evidence type="ECO:0000256" key="3">
    <source>
        <dbReference type="ARBA" id="ARBA00022491"/>
    </source>
</evidence>
<dbReference type="GO" id="GO:0008657">
    <property type="term" value="F:DNA topoisomerase type II (double strand cut, ATP-hydrolyzing) inhibitor activity"/>
    <property type="evidence" value="ECO:0007669"/>
    <property type="project" value="InterPro"/>
</dbReference>
<dbReference type="SUPFAM" id="SSF50118">
    <property type="entry name" value="Cell growth inhibitor/plasmid maintenance toxic component"/>
    <property type="match status" value="1"/>
</dbReference>
<name>A0A6S6M026_9BACT</name>
<dbReference type="InterPro" id="IPR002712">
    <property type="entry name" value="CcdB"/>
</dbReference>
<organism evidence="8 9">
    <name type="scientific">Citrifermentans bremense</name>
    <dbReference type="NCBI Taxonomy" id="60035"/>
    <lineage>
        <taxon>Bacteria</taxon>
        <taxon>Pseudomonadati</taxon>
        <taxon>Thermodesulfobacteriota</taxon>
        <taxon>Desulfuromonadia</taxon>
        <taxon>Geobacterales</taxon>
        <taxon>Geobacteraceae</taxon>
        <taxon>Citrifermentans</taxon>
    </lineage>
</organism>
<dbReference type="EMBL" id="AP023213">
    <property type="protein sequence ID" value="BCG46700.1"/>
    <property type="molecule type" value="Genomic_DNA"/>
</dbReference>
<keyword evidence="9" id="KW-1185">Reference proteome</keyword>
<keyword evidence="3" id="KW-0678">Repressor</keyword>
<comment type="similarity">
    <text evidence="1">Belongs to the CcdB toxin family.</text>
</comment>
<evidence type="ECO:0000256" key="2">
    <source>
        <dbReference type="ARBA" id="ARBA00015075"/>
    </source>
</evidence>
<dbReference type="Proteomes" id="UP000515472">
    <property type="component" value="Chromosome"/>
</dbReference>
<dbReference type="Gene3D" id="2.30.30.110">
    <property type="match status" value="1"/>
</dbReference>
<dbReference type="KEGG" id="gbn:GEOBRER4_14500"/>
<evidence type="ECO:0000256" key="4">
    <source>
        <dbReference type="ARBA" id="ARBA00023015"/>
    </source>
</evidence>
<dbReference type="InterPro" id="IPR011067">
    <property type="entry name" value="Plasmid_toxin/cell-grow_inhib"/>
</dbReference>
<proteinExistence type="inferred from homology"/>
<keyword evidence="4" id="KW-0805">Transcription regulation</keyword>
<evidence type="ECO:0000256" key="6">
    <source>
        <dbReference type="ARBA" id="ARBA00029628"/>
    </source>
</evidence>
<keyword evidence="5" id="KW-0804">Transcription</keyword>
<accession>A0A6S6M026</accession>
<gene>
    <name evidence="8" type="ORF">GEOBRER4_14500</name>
</gene>
<sequence>MAFSLMTWDCSEMAQFDVYRNPSKTSWNRAPYLVEIQGNYCDIITTCVVIPLVIVGQFIPAPVLNPVIEINGSKYLLSTAEMTAVSRSRLGRPVGSLKRLHSEIIQAIDRLLL</sequence>
<protein>
    <recommendedName>
        <fullName evidence="2">Toxin CcdB</fullName>
    </recommendedName>
    <alternativeName>
        <fullName evidence="7">Cytotoxic protein CcdB</fullName>
    </alternativeName>
    <alternativeName>
        <fullName evidence="6">Protein LetD</fullName>
    </alternativeName>
</protein>
<evidence type="ECO:0000256" key="7">
    <source>
        <dbReference type="ARBA" id="ARBA00033135"/>
    </source>
</evidence>
<evidence type="ECO:0000256" key="1">
    <source>
        <dbReference type="ARBA" id="ARBA00005230"/>
    </source>
</evidence>
<evidence type="ECO:0000313" key="9">
    <source>
        <dbReference type="Proteomes" id="UP000515472"/>
    </source>
</evidence>
<evidence type="ECO:0000256" key="5">
    <source>
        <dbReference type="ARBA" id="ARBA00023163"/>
    </source>
</evidence>
<dbReference type="AlphaFoldDB" id="A0A6S6M026"/>
<evidence type="ECO:0000313" key="8">
    <source>
        <dbReference type="EMBL" id="BCG46700.1"/>
    </source>
</evidence>
<reference evidence="8 9" key="1">
    <citation type="submission" date="2020-06" db="EMBL/GenBank/DDBJ databases">
        <title>Interaction of electrochemicaly active bacteria, Geobacter bremensis R4 on different carbon anode.</title>
        <authorList>
            <person name="Meng L."/>
            <person name="Yoshida N."/>
        </authorList>
    </citation>
    <scope>NUCLEOTIDE SEQUENCE [LARGE SCALE GENOMIC DNA]</scope>
    <source>
        <strain evidence="8 9">R4</strain>
    </source>
</reference>
<dbReference type="GO" id="GO:0006276">
    <property type="term" value="P:plasmid maintenance"/>
    <property type="evidence" value="ECO:0007669"/>
    <property type="project" value="InterPro"/>
</dbReference>
<dbReference type="Pfam" id="PF01845">
    <property type="entry name" value="CcdB"/>
    <property type="match status" value="1"/>
</dbReference>